<dbReference type="SUPFAM" id="SSF56281">
    <property type="entry name" value="Metallo-hydrolase/oxidoreductase"/>
    <property type="match status" value="1"/>
</dbReference>
<reference evidence="2 3" key="1">
    <citation type="submission" date="2024-07" db="EMBL/GenBank/DDBJ databases">
        <authorList>
            <person name="Thanompreechachai J."/>
            <person name="Duangmal K."/>
        </authorList>
    </citation>
    <scope>NUCLEOTIDE SEQUENCE [LARGE SCALE GENOMIC DNA]</scope>
    <source>
        <strain evidence="2 3">KCTC 19886</strain>
    </source>
</reference>
<dbReference type="Proteomes" id="UP001555826">
    <property type="component" value="Unassembled WGS sequence"/>
</dbReference>
<dbReference type="RefSeq" id="WP_367636363.1">
    <property type="nucleotide sequence ID" value="NZ_JBFNQN010000002.1"/>
</dbReference>
<comment type="caution">
    <text evidence="2">The sequence shown here is derived from an EMBL/GenBank/DDBJ whole genome shotgun (WGS) entry which is preliminary data.</text>
</comment>
<evidence type="ECO:0000313" key="3">
    <source>
        <dbReference type="Proteomes" id="UP001555826"/>
    </source>
</evidence>
<evidence type="ECO:0000259" key="1">
    <source>
        <dbReference type="SMART" id="SM00849"/>
    </source>
</evidence>
<dbReference type="EMBL" id="JBFNQN010000002">
    <property type="protein sequence ID" value="MEW9263770.1"/>
    <property type="molecule type" value="Genomic_DNA"/>
</dbReference>
<gene>
    <name evidence="2" type="ORF">AB1207_03335</name>
</gene>
<dbReference type="InterPro" id="IPR001279">
    <property type="entry name" value="Metallo-B-lactamas"/>
</dbReference>
<organism evidence="2 3">
    <name type="scientific">Kineococcus endophyticus</name>
    <dbReference type="NCBI Taxonomy" id="1181883"/>
    <lineage>
        <taxon>Bacteria</taxon>
        <taxon>Bacillati</taxon>
        <taxon>Actinomycetota</taxon>
        <taxon>Actinomycetes</taxon>
        <taxon>Kineosporiales</taxon>
        <taxon>Kineosporiaceae</taxon>
        <taxon>Kineococcus</taxon>
    </lineage>
</organism>
<protein>
    <submittedName>
        <fullName evidence="2">MBL fold metallo-hydrolase</fullName>
    </submittedName>
</protein>
<name>A0ABV3P2I7_9ACTN</name>
<sequence length="259" mass="27859">MIGTVHVTDRGAVRVHTYVAPDASVNVTSHVVETPHSLVVVDAQFLGRFADEVVELTRDLGKPVDRVVITHAHPDHYAGAGHFDAPKHALPVVIDQIRARGDVQDPTGTTVALRDVLPTQALEPGTTVIDGVPFVFEAVSGGEAPDQLVVKLPEQRVAIVQDLVYNHIHLFLGDDDIPGWRRAVAVLAADPGYDVVLPGHGQPTTPAVYAEVERYLATAAEVLGDDGDAYEAAITERYPDYDGTFVIDIANRYLFGAGH</sequence>
<dbReference type="Pfam" id="PF00753">
    <property type="entry name" value="Lactamase_B"/>
    <property type="match status" value="1"/>
</dbReference>
<dbReference type="InterPro" id="IPR050855">
    <property type="entry name" value="NDM-1-like"/>
</dbReference>
<dbReference type="SMART" id="SM00849">
    <property type="entry name" value="Lactamase_B"/>
    <property type="match status" value="1"/>
</dbReference>
<evidence type="ECO:0000313" key="2">
    <source>
        <dbReference type="EMBL" id="MEW9263770.1"/>
    </source>
</evidence>
<dbReference type="PANTHER" id="PTHR42951">
    <property type="entry name" value="METALLO-BETA-LACTAMASE DOMAIN-CONTAINING"/>
    <property type="match status" value="1"/>
</dbReference>
<proteinExistence type="predicted"/>
<accession>A0ABV3P2I7</accession>
<dbReference type="InterPro" id="IPR036866">
    <property type="entry name" value="RibonucZ/Hydroxyglut_hydro"/>
</dbReference>
<dbReference type="PANTHER" id="PTHR42951:SF4">
    <property type="entry name" value="ACYL-COENZYME A THIOESTERASE MBLAC2"/>
    <property type="match status" value="1"/>
</dbReference>
<dbReference type="Gene3D" id="3.60.15.10">
    <property type="entry name" value="Ribonuclease Z/Hydroxyacylglutathione hydrolase-like"/>
    <property type="match status" value="1"/>
</dbReference>
<keyword evidence="3" id="KW-1185">Reference proteome</keyword>
<feature type="domain" description="Metallo-beta-lactamase" evidence="1">
    <location>
        <begin position="26"/>
        <end position="200"/>
    </location>
</feature>